<keyword evidence="3" id="KW-1185">Reference proteome</keyword>
<comment type="caution">
    <text evidence="2">The sequence shown here is derived from an EMBL/GenBank/DDBJ whole genome shotgun (WGS) entry which is preliminary data.</text>
</comment>
<protein>
    <recommendedName>
        <fullName evidence="1">DUF5723 domain-containing protein</fullName>
    </recommendedName>
</protein>
<dbReference type="Pfam" id="PF18990">
    <property type="entry name" value="DUF5723"/>
    <property type="match status" value="1"/>
</dbReference>
<accession>A0A4R3KUG2</accession>
<dbReference type="OrthoDB" id="783295at2"/>
<sequence>MRIKASIFLFLLILGYGSIQAQHYSLYNSRTLAESVENPWVSAFEDACGIVASNFFIPTVNGDGFLQGDGAEAGRNFLFWNEKLEEPLSDPQGKNHLNVYGHMNVITIKYLFDKANQTEFLFDHSVKSMSAATVKNMTVNLAQGEGFISSTPYTSDMGPMNMNLFHYLYAETSLGVRRRFDETFAAGIKLSYLSGIAHMDAGIGYSEGVYYPGTDEMEFMMRGQAEYTTYSNDLGISDFLPSFRNPGFSISGGIEKKMSETFKFTLGIKDLGLINWKEKGEQVILAPEDVISVENFSVLTKNRAEAEIDDIRAQYAEAHTYRTALPTRFEAGASLNVHPNYTANVLVGYFTKYKRADLNLINDFKYQDFHLILNAGYNTYENLLVGLNFLIRSPRVDFFIGSDNLLPSIKVNRQINNEGYHYDSRTAANMNFGFALRLGPCEGVGNFLNADWLNLRDKRGKRRKEECFTF</sequence>
<evidence type="ECO:0000313" key="3">
    <source>
        <dbReference type="Proteomes" id="UP000295807"/>
    </source>
</evidence>
<evidence type="ECO:0000259" key="1">
    <source>
        <dbReference type="Pfam" id="PF18990"/>
    </source>
</evidence>
<organism evidence="2 3">
    <name type="scientific">Anseongella ginsenosidimutans</name>
    <dbReference type="NCBI Taxonomy" id="496056"/>
    <lineage>
        <taxon>Bacteria</taxon>
        <taxon>Pseudomonadati</taxon>
        <taxon>Bacteroidota</taxon>
        <taxon>Sphingobacteriia</taxon>
        <taxon>Sphingobacteriales</taxon>
        <taxon>Sphingobacteriaceae</taxon>
        <taxon>Anseongella</taxon>
    </lineage>
</organism>
<dbReference type="EMBL" id="SMAD01000003">
    <property type="protein sequence ID" value="TCS88305.1"/>
    <property type="molecule type" value="Genomic_DNA"/>
</dbReference>
<feature type="domain" description="DUF5723" evidence="1">
    <location>
        <begin position="79"/>
        <end position="403"/>
    </location>
</feature>
<dbReference type="Proteomes" id="UP000295807">
    <property type="component" value="Unassembled WGS sequence"/>
</dbReference>
<name>A0A4R3KUG2_9SPHI</name>
<proteinExistence type="predicted"/>
<dbReference type="RefSeq" id="WP_132128526.1">
    <property type="nucleotide sequence ID" value="NZ_CP042432.1"/>
</dbReference>
<dbReference type="AlphaFoldDB" id="A0A4R3KUG2"/>
<evidence type="ECO:0000313" key="2">
    <source>
        <dbReference type="EMBL" id="TCS88305.1"/>
    </source>
</evidence>
<reference evidence="2 3" key="1">
    <citation type="submission" date="2019-03" db="EMBL/GenBank/DDBJ databases">
        <title>Genomic Encyclopedia of Type Strains, Phase IV (KMG-IV): sequencing the most valuable type-strain genomes for metagenomic binning, comparative biology and taxonomic classification.</title>
        <authorList>
            <person name="Goeker M."/>
        </authorList>
    </citation>
    <scope>NUCLEOTIDE SEQUENCE [LARGE SCALE GENOMIC DNA]</scope>
    <source>
        <strain evidence="2 3">DSM 21100</strain>
    </source>
</reference>
<gene>
    <name evidence="2" type="ORF">EDD80_103168</name>
</gene>
<dbReference type="InterPro" id="IPR043781">
    <property type="entry name" value="DUF5723"/>
</dbReference>